<dbReference type="Proteomes" id="UP000325577">
    <property type="component" value="Linkage Group LG1"/>
</dbReference>
<dbReference type="AlphaFoldDB" id="A0A5J5BY48"/>
<evidence type="ECO:0000259" key="1">
    <source>
        <dbReference type="Pfam" id="PF25071"/>
    </source>
</evidence>
<organism evidence="2 3">
    <name type="scientific">Nyssa sinensis</name>
    <dbReference type="NCBI Taxonomy" id="561372"/>
    <lineage>
        <taxon>Eukaryota</taxon>
        <taxon>Viridiplantae</taxon>
        <taxon>Streptophyta</taxon>
        <taxon>Embryophyta</taxon>
        <taxon>Tracheophyta</taxon>
        <taxon>Spermatophyta</taxon>
        <taxon>Magnoliopsida</taxon>
        <taxon>eudicotyledons</taxon>
        <taxon>Gunneridae</taxon>
        <taxon>Pentapetalae</taxon>
        <taxon>asterids</taxon>
        <taxon>Cornales</taxon>
        <taxon>Nyssaceae</taxon>
        <taxon>Nyssa</taxon>
    </lineage>
</organism>
<keyword evidence="3" id="KW-1185">Reference proteome</keyword>
<gene>
    <name evidence="2" type="ORF">F0562_003132</name>
</gene>
<reference evidence="2 3" key="1">
    <citation type="submission" date="2019-09" db="EMBL/GenBank/DDBJ databases">
        <title>A chromosome-level genome assembly of the Chinese tupelo Nyssa sinensis.</title>
        <authorList>
            <person name="Yang X."/>
            <person name="Kang M."/>
            <person name="Yang Y."/>
            <person name="Xiong H."/>
            <person name="Wang M."/>
            <person name="Zhang Z."/>
            <person name="Wang Z."/>
            <person name="Wu H."/>
            <person name="Ma T."/>
            <person name="Liu J."/>
            <person name="Xi Z."/>
        </authorList>
    </citation>
    <scope>NUCLEOTIDE SEQUENCE [LARGE SCALE GENOMIC DNA]</scope>
    <source>
        <strain evidence="2">J267</strain>
        <tissue evidence="2">Leaf</tissue>
    </source>
</reference>
<dbReference type="EMBL" id="CM018032">
    <property type="protein sequence ID" value="KAA8546637.1"/>
    <property type="molecule type" value="Genomic_DNA"/>
</dbReference>
<name>A0A5J5BY48_9ASTE</name>
<sequence length="229" mass="25795">MESEGGNLVSGSKEKIFLIFSDFMTRVTKFEELVAAGSRLLVGFHQGLDILRRPSIDKTSELVESIIKANETKRMISYFEAGCVNTYDTVQNMSKLHSCQLGLQDQLSRAKCILNELECLVEDAIQTVAESLPHLQDKDIEDELDPQANTYDKEETVSTGVQKVGIADYAVTMGVIYSMVKQDYTMQERIVSSLNIKSSSGELETYCLMWSLRPFVNDEIMLEAWKLIP</sequence>
<proteinExistence type="predicted"/>
<dbReference type="InterPro" id="IPR056697">
    <property type="entry name" value="DUF7795"/>
</dbReference>
<dbReference type="PANTHER" id="PTHR35305:SF2">
    <property type="entry name" value="FAD-BINDING PROTEIN"/>
    <property type="match status" value="1"/>
</dbReference>
<dbReference type="OrthoDB" id="744228at2759"/>
<dbReference type="PANTHER" id="PTHR35305">
    <property type="entry name" value="FAD-BINDING PROTEIN"/>
    <property type="match status" value="1"/>
</dbReference>
<protein>
    <recommendedName>
        <fullName evidence="1">DUF7795 domain-containing protein</fullName>
    </recommendedName>
</protein>
<dbReference type="Pfam" id="PF25071">
    <property type="entry name" value="DUF7795"/>
    <property type="match status" value="1"/>
</dbReference>
<evidence type="ECO:0000313" key="3">
    <source>
        <dbReference type="Proteomes" id="UP000325577"/>
    </source>
</evidence>
<feature type="domain" description="DUF7795" evidence="1">
    <location>
        <begin position="12"/>
        <end position="129"/>
    </location>
</feature>
<accession>A0A5J5BY48</accession>
<evidence type="ECO:0000313" key="2">
    <source>
        <dbReference type="EMBL" id="KAA8546637.1"/>
    </source>
</evidence>